<accession>A0A1H9M7T7</accession>
<evidence type="ECO:0000313" key="2">
    <source>
        <dbReference type="Proteomes" id="UP000199233"/>
    </source>
</evidence>
<dbReference type="SUPFAM" id="SSF53335">
    <property type="entry name" value="S-adenosyl-L-methionine-dependent methyltransferases"/>
    <property type="match status" value="1"/>
</dbReference>
<evidence type="ECO:0008006" key="3">
    <source>
        <dbReference type="Google" id="ProtNLM"/>
    </source>
</evidence>
<dbReference type="AlphaFoldDB" id="A0A1H9M7T7"/>
<reference evidence="2" key="1">
    <citation type="submission" date="2016-10" db="EMBL/GenBank/DDBJ databases">
        <authorList>
            <person name="Varghese N."/>
            <person name="Submissions S."/>
        </authorList>
    </citation>
    <scope>NUCLEOTIDE SEQUENCE [LARGE SCALE GENOMIC DNA]</scope>
    <source>
        <strain evidence="2">DSM 25927</strain>
    </source>
</reference>
<dbReference type="InterPro" id="IPR029063">
    <property type="entry name" value="SAM-dependent_MTases_sf"/>
</dbReference>
<name>A0A1H9M7T7_9GAMM</name>
<dbReference type="EMBL" id="FOFS01000019">
    <property type="protein sequence ID" value="SER19193.1"/>
    <property type="molecule type" value="Genomic_DNA"/>
</dbReference>
<evidence type="ECO:0000313" key="1">
    <source>
        <dbReference type="EMBL" id="SER19193.1"/>
    </source>
</evidence>
<dbReference type="OrthoDB" id="9811915at2"/>
<keyword evidence="2" id="KW-1185">Reference proteome</keyword>
<dbReference type="RefSeq" id="WP_093289500.1">
    <property type="nucleotide sequence ID" value="NZ_FOFS01000019.1"/>
</dbReference>
<gene>
    <name evidence="1" type="ORF">SAMN04488038_11924</name>
</gene>
<dbReference type="CDD" id="cd02440">
    <property type="entry name" value="AdoMet_MTases"/>
    <property type="match status" value="1"/>
</dbReference>
<protein>
    <recommendedName>
        <fullName evidence="3">Methyltransferase domain-containing protein</fullName>
    </recommendedName>
</protein>
<sequence>MLETILDRALQQLHRGETTSTVHQFCRQLSELRLRSDDQYWNEVARPFCARHEINQILLQDPHTARAREKPRGYAGDAVMLDHHYFRTPPPDISDIGRRIFEGTTSTVGAEGVRWRLQYLAQEIDRLAAGGREPRILSLACGHLREAGMSAALRAGRIAKIYAVDQDAESLAVVRQDYGSLAVEIIHRPMRDILNRALPLPALDLAYAAGLYDYLPEPVAQTLTACLFDRLAPGGKLIVPNFLADNMVRGYMELFMDWNLIVRSPAQIEALDAAVDAAQIAQRRYHQDPFGTVGYLELVKRG</sequence>
<dbReference type="STRING" id="489703.SAMN04488038_11924"/>
<dbReference type="Gene3D" id="3.40.50.150">
    <property type="entry name" value="Vaccinia Virus protein VP39"/>
    <property type="match status" value="1"/>
</dbReference>
<organism evidence="1 2">
    <name type="scientific">Solimonas aquatica</name>
    <dbReference type="NCBI Taxonomy" id="489703"/>
    <lineage>
        <taxon>Bacteria</taxon>
        <taxon>Pseudomonadati</taxon>
        <taxon>Pseudomonadota</taxon>
        <taxon>Gammaproteobacteria</taxon>
        <taxon>Nevskiales</taxon>
        <taxon>Nevskiaceae</taxon>
        <taxon>Solimonas</taxon>
    </lineage>
</organism>
<dbReference type="Proteomes" id="UP000199233">
    <property type="component" value="Unassembled WGS sequence"/>
</dbReference>
<proteinExistence type="predicted"/>